<gene>
    <name evidence="1" type="ordered locus">STM14_0715</name>
</gene>
<protein>
    <submittedName>
        <fullName evidence="1">Uncharacterized protein</fullName>
    </submittedName>
</protein>
<dbReference type="HOGENOM" id="CLU_217291_0_0_6"/>
<dbReference type="AlphaFoldDB" id="A0A0F6AYA5"/>
<dbReference type="KEGG" id="seo:STM14_0715"/>
<keyword evidence="2" id="KW-1185">Reference proteome</keyword>
<dbReference type="EMBL" id="CP001363">
    <property type="protein sequence ID" value="ACY87227.1"/>
    <property type="molecule type" value="Genomic_DNA"/>
</dbReference>
<proteinExistence type="predicted"/>
<evidence type="ECO:0000313" key="1">
    <source>
        <dbReference type="EMBL" id="ACY87227.1"/>
    </source>
</evidence>
<organism evidence="1 2">
    <name type="scientific">Salmonella typhimurium (strain 14028s / SGSC 2262)</name>
    <dbReference type="NCBI Taxonomy" id="588858"/>
    <lineage>
        <taxon>Bacteria</taxon>
        <taxon>Pseudomonadati</taxon>
        <taxon>Pseudomonadota</taxon>
        <taxon>Gammaproteobacteria</taxon>
        <taxon>Enterobacterales</taxon>
        <taxon>Enterobacteriaceae</taxon>
        <taxon>Salmonella</taxon>
    </lineage>
</organism>
<name>A0A0F6AYA5_SALT1</name>
<sequence length="46" mass="5200">MIRQCFHAASGVTVNVTFDYKRVAIPERLPAKQAALGFFLENTQLF</sequence>
<dbReference type="Proteomes" id="UP000002695">
    <property type="component" value="Chromosome"/>
</dbReference>
<reference evidence="1 2" key="1">
    <citation type="journal article" date="2010" name="J. Bacteriol.">
        <title>Short-term signatures of evolutionary change in the Salmonella enterica serovar typhimurium 14028 genome.</title>
        <authorList>
            <person name="Jarvik T."/>
            <person name="Smillie C."/>
            <person name="Groisman E.A."/>
            <person name="Ochman H."/>
        </authorList>
    </citation>
    <scope>NUCLEOTIDE SEQUENCE [LARGE SCALE GENOMIC DNA]</scope>
    <source>
        <strain evidence="2">14028s / SGSC 2262</strain>
    </source>
</reference>
<evidence type="ECO:0000313" key="2">
    <source>
        <dbReference type="Proteomes" id="UP000002695"/>
    </source>
</evidence>
<accession>A0A0F6AYA5</accession>